<dbReference type="InterPro" id="IPR001202">
    <property type="entry name" value="WW_dom"/>
</dbReference>
<dbReference type="AlphaFoldDB" id="A0A5C3L7M7"/>
<gene>
    <name evidence="15" type="ORF">FA15DRAFT_753859</name>
</gene>
<evidence type="ECO:0000256" key="3">
    <source>
        <dbReference type="ARBA" id="ARBA00004906"/>
    </source>
</evidence>
<keyword evidence="4" id="KW-0963">Cytoplasm</keyword>
<feature type="compositionally biased region" description="Low complexity" evidence="11">
    <location>
        <begin position="220"/>
        <end position="245"/>
    </location>
</feature>
<evidence type="ECO:0000256" key="1">
    <source>
        <dbReference type="ARBA" id="ARBA00000885"/>
    </source>
</evidence>
<dbReference type="Proteomes" id="UP000307440">
    <property type="component" value="Unassembled WGS sequence"/>
</dbReference>
<dbReference type="InterPro" id="IPR035892">
    <property type="entry name" value="C2_domain_sf"/>
</dbReference>
<organism evidence="15 16">
    <name type="scientific">Coprinopsis marcescibilis</name>
    <name type="common">Agaric fungus</name>
    <name type="synonym">Psathyrella marcescibilis</name>
    <dbReference type="NCBI Taxonomy" id="230819"/>
    <lineage>
        <taxon>Eukaryota</taxon>
        <taxon>Fungi</taxon>
        <taxon>Dikarya</taxon>
        <taxon>Basidiomycota</taxon>
        <taxon>Agaricomycotina</taxon>
        <taxon>Agaricomycetes</taxon>
        <taxon>Agaricomycetidae</taxon>
        <taxon>Agaricales</taxon>
        <taxon>Agaricineae</taxon>
        <taxon>Psathyrellaceae</taxon>
        <taxon>Coprinopsis</taxon>
    </lineage>
</organism>
<dbReference type="SMART" id="SM00239">
    <property type="entry name" value="C2"/>
    <property type="match status" value="1"/>
</dbReference>
<dbReference type="CDD" id="cd08382">
    <property type="entry name" value="C2_Smurf-like"/>
    <property type="match status" value="1"/>
</dbReference>
<evidence type="ECO:0000256" key="4">
    <source>
        <dbReference type="ARBA" id="ARBA00022490"/>
    </source>
</evidence>
<dbReference type="Gene3D" id="3.90.1750.10">
    <property type="entry name" value="Hect, E3 ligase catalytic domains"/>
    <property type="match status" value="1"/>
</dbReference>
<sequence>MALASSSRLSNLNDPERTIRIKIFGANGLAKRELLSLPDPFAVLTVDGEQTSTTAISRRTLSPVWNEQFDVTVRQSSMIAVQIFDHRKFRKRDQGFLGVINLPASEAIGYATNNAGTVLNKDLTMSSNNLPVYGKISFSATFADGQPLPVAQPQNTSPSPVAYQPQPGPPQPGPPQPQEHLQQQIPNPTASNPLNMSRPSTASDDSRPLASLPGPGLHQSSSYNASTPASTTTTPRMEMPRPMSTAAPQRLTDDEQGNPLPPGWERRYDPQNRVYYVDHSARVTSWHRPNHLGQVPPARPTSQGPQGPVRATSVVAAQQAAPPDISAPQTPYQDIPLPLGWEERRTPEGRPYFVDHHTRTTTWNDPRVTNRQQIAIPRQGVPAANLGPLPSGWEMRLTSTGRVYFVDHNTRTTSWDDPRLPTNVDDNAPQYKRDYRRKVVYFRSQPKMRVLPGKCEVKVRRARVLEDSYSSVMAFTGEDLKRRLMVSFDAEDGLDYGGVSREWFFLLSHEIFNPSYGLFEYSTHDNYTLQINPASGINPDHLSYFKFIGRIVGLAIFHRRFLDAYFVPSFYKMILGKSMALSDLEAVNAELHRSLKWMLDNDITDVLYETFSITVEQFGEMVTIELKPGGEEVPVTEENKKEYVDLVVEYRISRRIKEQFDAFMDGLLELIPRDLINVFDERELELLIGGMSEIDMDDWSKFTDYRGYEKTDQVIEWFWQCIRSWPAEKKARLLQFTTGTSRVPVNGFKDLQGSDGPRRFTIEKSGDPSGLPRSHTCFNRLDLPPYEDYDSLEQKLSFAIEETEGFGQE</sequence>
<keyword evidence="5 8" id="KW-0808">Transferase</keyword>
<dbReference type="PROSITE" id="PS01159">
    <property type="entry name" value="WW_DOMAIN_1"/>
    <property type="match status" value="3"/>
</dbReference>
<dbReference type="Gene3D" id="3.30.2410.10">
    <property type="entry name" value="Hect, E3 ligase catalytic domain"/>
    <property type="match status" value="1"/>
</dbReference>
<dbReference type="STRING" id="230819.A0A5C3L7M7"/>
<dbReference type="PROSITE" id="PS50237">
    <property type="entry name" value="HECT"/>
    <property type="match status" value="1"/>
</dbReference>
<evidence type="ECO:0000256" key="7">
    <source>
        <dbReference type="ARBA" id="ARBA00022786"/>
    </source>
</evidence>
<feature type="domain" description="HECT" evidence="14">
    <location>
        <begin position="476"/>
        <end position="809"/>
    </location>
</feature>
<evidence type="ECO:0000313" key="15">
    <source>
        <dbReference type="EMBL" id="TFK28066.1"/>
    </source>
</evidence>
<dbReference type="FunFam" id="3.30.2160.10:FF:000001">
    <property type="entry name" value="E3 ubiquitin-protein ligase NEDD4-like"/>
    <property type="match status" value="1"/>
</dbReference>
<proteinExistence type="predicted"/>
<dbReference type="InterPro" id="IPR024928">
    <property type="entry name" value="E3_ub_ligase_SMURF1"/>
</dbReference>
<dbReference type="PROSITE" id="PS50004">
    <property type="entry name" value="C2"/>
    <property type="match status" value="1"/>
</dbReference>
<accession>A0A5C3L7M7</accession>
<dbReference type="Pfam" id="PF00168">
    <property type="entry name" value="C2"/>
    <property type="match status" value="1"/>
</dbReference>
<comment type="subcellular location">
    <subcellularLocation>
        <location evidence="2">Cytoplasm</location>
    </subcellularLocation>
</comment>
<dbReference type="SUPFAM" id="SSF51045">
    <property type="entry name" value="WW domain"/>
    <property type="match status" value="3"/>
</dbReference>
<dbReference type="PIRSF" id="PIRSF001569">
    <property type="entry name" value="E3_ub_ligase_SMURF1"/>
    <property type="match status" value="1"/>
</dbReference>
<dbReference type="SUPFAM" id="SSF56204">
    <property type="entry name" value="Hect, E3 ligase catalytic domain"/>
    <property type="match status" value="1"/>
</dbReference>
<dbReference type="SMART" id="SM00456">
    <property type="entry name" value="WW"/>
    <property type="match status" value="3"/>
</dbReference>
<feature type="region of interest" description="Disordered" evidence="11">
    <location>
        <begin position="287"/>
        <end position="312"/>
    </location>
</feature>
<dbReference type="EMBL" id="ML210159">
    <property type="protein sequence ID" value="TFK28066.1"/>
    <property type="molecule type" value="Genomic_DNA"/>
</dbReference>
<comment type="catalytic activity">
    <reaction evidence="1 8">
        <text>S-ubiquitinyl-[E2 ubiquitin-conjugating enzyme]-L-cysteine + [acceptor protein]-L-lysine = [E2 ubiquitin-conjugating enzyme]-L-cysteine + N(6)-ubiquitinyl-[acceptor protein]-L-lysine.</text>
        <dbReference type="EC" id="2.3.2.26"/>
    </reaction>
</comment>
<dbReference type="UniPathway" id="UPA00143"/>
<feature type="domain" description="C2" evidence="12">
    <location>
        <begin position="1"/>
        <end position="118"/>
    </location>
</feature>
<feature type="active site" description="Glycyl thioester intermediate" evidence="9 10">
    <location>
        <position position="777"/>
    </location>
</feature>
<dbReference type="PANTHER" id="PTHR11254">
    <property type="entry name" value="HECT DOMAIN UBIQUITIN-PROTEIN LIGASE"/>
    <property type="match status" value="1"/>
</dbReference>
<dbReference type="GO" id="GO:0061630">
    <property type="term" value="F:ubiquitin protein ligase activity"/>
    <property type="evidence" value="ECO:0007669"/>
    <property type="project" value="UniProtKB-EC"/>
</dbReference>
<dbReference type="InterPro" id="IPR036020">
    <property type="entry name" value="WW_dom_sf"/>
</dbReference>
<dbReference type="FunFam" id="3.30.2410.10:FF:000001">
    <property type="entry name" value="E3 ubiquitin-protein ligase NEDD4-like"/>
    <property type="match status" value="1"/>
</dbReference>
<dbReference type="Gene3D" id="2.60.40.150">
    <property type="entry name" value="C2 domain"/>
    <property type="match status" value="1"/>
</dbReference>
<evidence type="ECO:0000256" key="9">
    <source>
        <dbReference type="PIRSR" id="PIRSR001569-1"/>
    </source>
</evidence>
<keyword evidence="16" id="KW-1185">Reference proteome</keyword>
<evidence type="ECO:0000259" key="12">
    <source>
        <dbReference type="PROSITE" id="PS50004"/>
    </source>
</evidence>
<evidence type="ECO:0000256" key="10">
    <source>
        <dbReference type="PROSITE-ProRule" id="PRU00104"/>
    </source>
</evidence>
<evidence type="ECO:0000259" key="14">
    <source>
        <dbReference type="PROSITE" id="PS50237"/>
    </source>
</evidence>
<dbReference type="FunFam" id="3.90.1750.10:FF:000079">
    <property type="entry name" value="E3 ubiquitin-protein ligase"/>
    <property type="match status" value="1"/>
</dbReference>
<dbReference type="Pfam" id="PF00397">
    <property type="entry name" value="WW"/>
    <property type="match status" value="3"/>
</dbReference>
<evidence type="ECO:0000256" key="6">
    <source>
        <dbReference type="ARBA" id="ARBA00022737"/>
    </source>
</evidence>
<dbReference type="InterPro" id="IPR050409">
    <property type="entry name" value="E3_ubiq-protein_ligase"/>
</dbReference>
<evidence type="ECO:0000256" key="8">
    <source>
        <dbReference type="PIRNR" id="PIRNR001569"/>
    </source>
</evidence>
<keyword evidence="6" id="KW-0677">Repeat</keyword>
<feature type="compositionally biased region" description="Pro residues" evidence="11">
    <location>
        <begin position="166"/>
        <end position="177"/>
    </location>
</feature>
<protein>
    <recommendedName>
        <fullName evidence="8">E3 ubiquitin-protein ligase</fullName>
        <ecNumber evidence="8">2.3.2.26</ecNumber>
    </recommendedName>
</protein>
<dbReference type="Gene3D" id="3.30.2160.10">
    <property type="entry name" value="Hect, E3 ligase catalytic domain"/>
    <property type="match status" value="1"/>
</dbReference>
<dbReference type="SMART" id="SM00119">
    <property type="entry name" value="HECTc"/>
    <property type="match status" value="1"/>
</dbReference>
<dbReference type="GO" id="GO:0016567">
    <property type="term" value="P:protein ubiquitination"/>
    <property type="evidence" value="ECO:0007669"/>
    <property type="project" value="UniProtKB-UniPathway"/>
</dbReference>
<comment type="pathway">
    <text evidence="3 8">Protein modification; protein ubiquitination.</text>
</comment>
<evidence type="ECO:0000313" key="16">
    <source>
        <dbReference type="Proteomes" id="UP000307440"/>
    </source>
</evidence>
<dbReference type="FunFam" id="2.20.70.10:FF:000017">
    <property type="entry name" value="E3 ubiquitin-protein ligase"/>
    <property type="match status" value="1"/>
</dbReference>
<feature type="domain" description="WW" evidence="13">
    <location>
        <begin position="258"/>
        <end position="291"/>
    </location>
</feature>
<keyword evidence="7 8" id="KW-0833">Ubl conjugation pathway</keyword>
<dbReference type="EC" id="2.3.2.26" evidence="8"/>
<dbReference type="CDD" id="cd00201">
    <property type="entry name" value="WW"/>
    <property type="match status" value="3"/>
</dbReference>
<name>A0A5C3L7M7_COPMA</name>
<dbReference type="PROSITE" id="PS50020">
    <property type="entry name" value="WW_DOMAIN_2"/>
    <property type="match status" value="3"/>
</dbReference>
<feature type="domain" description="WW" evidence="13">
    <location>
        <begin position="335"/>
        <end position="368"/>
    </location>
</feature>
<dbReference type="OrthoDB" id="8068875at2759"/>
<evidence type="ECO:0000256" key="2">
    <source>
        <dbReference type="ARBA" id="ARBA00004496"/>
    </source>
</evidence>
<evidence type="ECO:0000256" key="5">
    <source>
        <dbReference type="ARBA" id="ARBA00022679"/>
    </source>
</evidence>
<dbReference type="PANTHER" id="PTHR11254:SF440">
    <property type="entry name" value="E3 UBIQUITIN-PROTEIN LIGASE NEDD-4"/>
    <property type="match status" value="1"/>
</dbReference>
<dbReference type="InterPro" id="IPR000569">
    <property type="entry name" value="HECT_dom"/>
</dbReference>
<dbReference type="SUPFAM" id="SSF49562">
    <property type="entry name" value="C2 domain (Calcium/lipid-binding domain, CaLB)"/>
    <property type="match status" value="1"/>
</dbReference>
<dbReference type="CDD" id="cd00078">
    <property type="entry name" value="HECTc"/>
    <property type="match status" value="1"/>
</dbReference>
<feature type="domain" description="WW" evidence="13">
    <location>
        <begin position="387"/>
        <end position="420"/>
    </location>
</feature>
<dbReference type="InterPro" id="IPR035983">
    <property type="entry name" value="Hect_E3_ubiquitin_ligase"/>
</dbReference>
<dbReference type="GO" id="GO:0005737">
    <property type="term" value="C:cytoplasm"/>
    <property type="evidence" value="ECO:0007669"/>
    <property type="project" value="UniProtKB-SubCell"/>
</dbReference>
<reference evidence="15 16" key="1">
    <citation type="journal article" date="2019" name="Nat. Ecol. Evol.">
        <title>Megaphylogeny resolves global patterns of mushroom evolution.</title>
        <authorList>
            <person name="Varga T."/>
            <person name="Krizsan K."/>
            <person name="Foldi C."/>
            <person name="Dima B."/>
            <person name="Sanchez-Garcia M."/>
            <person name="Sanchez-Ramirez S."/>
            <person name="Szollosi G.J."/>
            <person name="Szarkandi J.G."/>
            <person name="Papp V."/>
            <person name="Albert L."/>
            <person name="Andreopoulos W."/>
            <person name="Angelini C."/>
            <person name="Antonin V."/>
            <person name="Barry K.W."/>
            <person name="Bougher N.L."/>
            <person name="Buchanan P."/>
            <person name="Buyck B."/>
            <person name="Bense V."/>
            <person name="Catcheside P."/>
            <person name="Chovatia M."/>
            <person name="Cooper J."/>
            <person name="Damon W."/>
            <person name="Desjardin D."/>
            <person name="Finy P."/>
            <person name="Geml J."/>
            <person name="Haridas S."/>
            <person name="Hughes K."/>
            <person name="Justo A."/>
            <person name="Karasinski D."/>
            <person name="Kautmanova I."/>
            <person name="Kiss B."/>
            <person name="Kocsube S."/>
            <person name="Kotiranta H."/>
            <person name="LaButti K.M."/>
            <person name="Lechner B.E."/>
            <person name="Liimatainen K."/>
            <person name="Lipzen A."/>
            <person name="Lukacs Z."/>
            <person name="Mihaltcheva S."/>
            <person name="Morgado L.N."/>
            <person name="Niskanen T."/>
            <person name="Noordeloos M.E."/>
            <person name="Ohm R.A."/>
            <person name="Ortiz-Santana B."/>
            <person name="Ovrebo C."/>
            <person name="Racz N."/>
            <person name="Riley R."/>
            <person name="Savchenko A."/>
            <person name="Shiryaev A."/>
            <person name="Soop K."/>
            <person name="Spirin V."/>
            <person name="Szebenyi C."/>
            <person name="Tomsovsky M."/>
            <person name="Tulloss R.E."/>
            <person name="Uehling J."/>
            <person name="Grigoriev I.V."/>
            <person name="Vagvolgyi C."/>
            <person name="Papp T."/>
            <person name="Martin F.M."/>
            <person name="Miettinen O."/>
            <person name="Hibbett D.S."/>
            <person name="Nagy L.G."/>
        </authorList>
    </citation>
    <scope>NUCLEOTIDE SEQUENCE [LARGE SCALE GENOMIC DNA]</scope>
    <source>
        <strain evidence="15 16">CBS 121175</strain>
    </source>
</reference>
<dbReference type="InterPro" id="IPR000008">
    <property type="entry name" value="C2_dom"/>
</dbReference>
<evidence type="ECO:0000259" key="13">
    <source>
        <dbReference type="PROSITE" id="PS50020"/>
    </source>
</evidence>
<feature type="compositionally biased region" description="Polar residues" evidence="11">
    <location>
        <begin position="187"/>
        <end position="203"/>
    </location>
</feature>
<dbReference type="GO" id="GO:0006511">
    <property type="term" value="P:ubiquitin-dependent protein catabolic process"/>
    <property type="evidence" value="ECO:0007669"/>
    <property type="project" value="InterPro"/>
</dbReference>
<dbReference type="Pfam" id="PF00632">
    <property type="entry name" value="HECT"/>
    <property type="match status" value="1"/>
</dbReference>
<dbReference type="Gene3D" id="2.20.70.10">
    <property type="match status" value="2"/>
</dbReference>
<feature type="region of interest" description="Disordered" evidence="11">
    <location>
        <begin position="147"/>
        <end position="268"/>
    </location>
</feature>
<evidence type="ECO:0000256" key="11">
    <source>
        <dbReference type="SAM" id="MobiDB-lite"/>
    </source>
</evidence>